<keyword evidence="3 7" id="KW-0812">Transmembrane</keyword>
<dbReference type="Proteomes" id="UP000588098">
    <property type="component" value="Unassembled WGS sequence"/>
</dbReference>
<protein>
    <submittedName>
        <fullName evidence="9">Putative MFS family arabinose efflux permease</fullName>
    </submittedName>
</protein>
<feature type="transmembrane region" description="Helical" evidence="7">
    <location>
        <begin position="194"/>
        <end position="213"/>
    </location>
</feature>
<evidence type="ECO:0000256" key="5">
    <source>
        <dbReference type="ARBA" id="ARBA00023136"/>
    </source>
</evidence>
<dbReference type="EMBL" id="JACHJL010000006">
    <property type="protein sequence ID" value="MBB5935722.1"/>
    <property type="molecule type" value="Genomic_DNA"/>
</dbReference>
<dbReference type="InterPro" id="IPR011701">
    <property type="entry name" value="MFS"/>
</dbReference>
<feature type="transmembrane region" description="Helical" evidence="7">
    <location>
        <begin position="69"/>
        <end position="93"/>
    </location>
</feature>
<dbReference type="CDD" id="cd17324">
    <property type="entry name" value="MFS_NepI_like"/>
    <property type="match status" value="1"/>
</dbReference>
<evidence type="ECO:0000256" key="1">
    <source>
        <dbReference type="ARBA" id="ARBA00004651"/>
    </source>
</evidence>
<reference evidence="9 10" key="1">
    <citation type="submission" date="2020-08" db="EMBL/GenBank/DDBJ databases">
        <title>Genomic Encyclopedia of Type Strains, Phase III (KMG-III): the genomes of soil and plant-associated and newly described type strains.</title>
        <authorList>
            <person name="Whitman W."/>
        </authorList>
    </citation>
    <scope>NUCLEOTIDE SEQUENCE [LARGE SCALE GENOMIC DNA]</scope>
    <source>
        <strain evidence="9 10">CECT 8305</strain>
    </source>
</reference>
<comment type="caution">
    <text evidence="9">The sequence shown here is derived from an EMBL/GenBank/DDBJ whole genome shotgun (WGS) entry which is preliminary data.</text>
</comment>
<feature type="transmembrane region" description="Helical" evidence="7">
    <location>
        <begin position="267"/>
        <end position="289"/>
    </location>
</feature>
<gene>
    <name evidence="9" type="ORF">FHS42_002791</name>
</gene>
<evidence type="ECO:0000313" key="10">
    <source>
        <dbReference type="Proteomes" id="UP000588098"/>
    </source>
</evidence>
<evidence type="ECO:0000256" key="7">
    <source>
        <dbReference type="SAM" id="Phobius"/>
    </source>
</evidence>
<dbReference type="InterPro" id="IPR050189">
    <property type="entry name" value="MFS_Efflux_Transporters"/>
</dbReference>
<name>A0A7W9QB05_9ACTN</name>
<organism evidence="9 10">
    <name type="scientific">Streptomyces zagrosensis</name>
    <dbReference type="NCBI Taxonomy" id="1042984"/>
    <lineage>
        <taxon>Bacteria</taxon>
        <taxon>Bacillati</taxon>
        <taxon>Actinomycetota</taxon>
        <taxon>Actinomycetes</taxon>
        <taxon>Kitasatosporales</taxon>
        <taxon>Streptomycetaceae</taxon>
        <taxon>Streptomyces</taxon>
    </lineage>
</organism>
<evidence type="ECO:0000313" key="9">
    <source>
        <dbReference type="EMBL" id="MBB5935722.1"/>
    </source>
</evidence>
<evidence type="ECO:0000256" key="2">
    <source>
        <dbReference type="ARBA" id="ARBA00022475"/>
    </source>
</evidence>
<feature type="transmembrane region" description="Helical" evidence="7">
    <location>
        <begin position="393"/>
        <end position="411"/>
    </location>
</feature>
<dbReference type="Pfam" id="PF07690">
    <property type="entry name" value="MFS_1"/>
    <property type="match status" value="1"/>
</dbReference>
<dbReference type="PANTHER" id="PTHR43124:SF3">
    <property type="entry name" value="CHLORAMPHENICOL EFFLUX PUMP RV0191"/>
    <property type="match status" value="1"/>
</dbReference>
<proteinExistence type="predicted"/>
<feature type="transmembrane region" description="Helical" evidence="7">
    <location>
        <begin position="301"/>
        <end position="322"/>
    </location>
</feature>
<dbReference type="AlphaFoldDB" id="A0A7W9QB05"/>
<feature type="domain" description="Major facilitator superfamily (MFS) profile" evidence="8">
    <location>
        <begin position="71"/>
        <end position="445"/>
    </location>
</feature>
<dbReference type="RefSeq" id="WP_184572405.1">
    <property type="nucleotide sequence ID" value="NZ_JACHJL010000006.1"/>
</dbReference>
<dbReference type="GO" id="GO:0005886">
    <property type="term" value="C:plasma membrane"/>
    <property type="evidence" value="ECO:0007669"/>
    <property type="project" value="UniProtKB-SubCell"/>
</dbReference>
<accession>A0A7W9QB05</accession>
<feature type="compositionally biased region" description="Polar residues" evidence="6">
    <location>
        <begin position="1"/>
        <end position="15"/>
    </location>
</feature>
<feature type="transmembrane region" description="Helical" evidence="7">
    <location>
        <begin position="137"/>
        <end position="156"/>
    </location>
</feature>
<keyword evidence="10" id="KW-1185">Reference proteome</keyword>
<dbReference type="SUPFAM" id="SSF103473">
    <property type="entry name" value="MFS general substrate transporter"/>
    <property type="match status" value="1"/>
</dbReference>
<evidence type="ECO:0000259" key="8">
    <source>
        <dbReference type="PROSITE" id="PS50850"/>
    </source>
</evidence>
<dbReference type="Gene3D" id="1.20.1250.20">
    <property type="entry name" value="MFS general substrate transporter like domains"/>
    <property type="match status" value="1"/>
</dbReference>
<feature type="transmembrane region" description="Helical" evidence="7">
    <location>
        <begin position="105"/>
        <end position="125"/>
    </location>
</feature>
<evidence type="ECO:0000256" key="6">
    <source>
        <dbReference type="SAM" id="MobiDB-lite"/>
    </source>
</evidence>
<feature type="transmembrane region" description="Helical" evidence="7">
    <location>
        <begin position="334"/>
        <end position="352"/>
    </location>
</feature>
<dbReference type="GO" id="GO:0022857">
    <property type="term" value="F:transmembrane transporter activity"/>
    <property type="evidence" value="ECO:0007669"/>
    <property type="project" value="InterPro"/>
</dbReference>
<evidence type="ECO:0000256" key="4">
    <source>
        <dbReference type="ARBA" id="ARBA00022989"/>
    </source>
</evidence>
<evidence type="ECO:0000256" key="3">
    <source>
        <dbReference type="ARBA" id="ARBA00022692"/>
    </source>
</evidence>
<comment type="subcellular location">
    <subcellularLocation>
        <location evidence="1">Cell membrane</location>
        <topology evidence="1">Multi-pass membrane protein</topology>
    </subcellularLocation>
</comment>
<feature type="transmembrane region" description="Helical" evidence="7">
    <location>
        <begin position="358"/>
        <end position="381"/>
    </location>
</feature>
<keyword evidence="4 7" id="KW-1133">Transmembrane helix</keyword>
<dbReference type="PROSITE" id="PS50850">
    <property type="entry name" value="MFS"/>
    <property type="match status" value="1"/>
</dbReference>
<feature type="transmembrane region" description="Helical" evidence="7">
    <location>
        <begin position="162"/>
        <end position="187"/>
    </location>
</feature>
<feature type="region of interest" description="Disordered" evidence="6">
    <location>
        <begin position="1"/>
        <end position="60"/>
    </location>
</feature>
<keyword evidence="5 7" id="KW-0472">Membrane</keyword>
<dbReference type="InterPro" id="IPR036259">
    <property type="entry name" value="MFS_trans_sf"/>
</dbReference>
<dbReference type="InterPro" id="IPR020846">
    <property type="entry name" value="MFS_dom"/>
</dbReference>
<sequence length="449" mass="45817">MPQTPKRSHLTSASATPHVPQPTPAASATADPHTPDHATAPGPDSRTPPHERTAVGASDAGERATVRSWLAVLTVAIGIFSVVTTEMLPVGLLTSIGSSLHISDGMAGLAMTLPGLVAAVAAPLLAVTIGRLDRKRVLCALMVLLIGANLLSAIAPTFSILLIARVLVGLSIGGVWSIAAGLAVRLVPERSVPAATSVIFSGIAVASVLGVPAGTLIGDLADWRAAFWVMAALALAILVAMVVLLPPLPANQSIRLRELPALLRNPTLRVGLITTALLVTGHFGAYTYIRPVLEEVSGVGSGLISTLLLVYGVAGIAGNFLAGARAGRDPRGTLMLLSALLTVAVVLIAVVGDSTPGVIVLLVVWGLAYGGVSVSAQGWMLRAAPQAREVGSALFVSVFNLAIALGALLGGRAADGIAMPSVLWFGGALAVLALANLWVFGGRVMPRQR</sequence>
<keyword evidence="2" id="KW-1003">Cell membrane</keyword>
<feature type="transmembrane region" description="Helical" evidence="7">
    <location>
        <begin position="225"/>
        <end position="246"/>
    </location>
</feature>
<dbReference type="PANTHER" id="PTHR43124">
    <property type="entry name" value="PURINE EFFLUX PUMP PBUE"/>
    <property type="match status" value="1"/>
</dbReference>
<feature type="transmembrane region" description="Helical" evidence="7">
    <location>
        <begin position="417"/>
        <end position="440"/>
    </location>
</feature>